<keyword evidence="3" id="KW-1185">Reference proteome</keyword>
<name>A0A8R7QKW0_TRIUA</name>
<organism evidence="2 3">
    <name type="scientific">Triticum urartu</name>
    <name type="common">Red wild einkorn</name>
    <name type="synonym">Crithodium urartu</name>
    <dbReference type="NCBI Taxonomy" id="4572"/>
    <lineage>
        <taxon>Eukaryota</taxon>
        <taxon>Viridiplantae</taxon>
        <taxon>Streptophyta</taxon>
        <taxon>Embryophyta</taxon>
        <taxon>Tracheophyta</taxon>
        <taxon>Spermatophyta</taxon>
        <taxon>Magnoliopsida</taxon>
        <taxon>Liliopsida</taxon>
        <taxon>Poales</taxon>
        <taxon>Poaceae</taxon>
        <taxon>BOP clade</taxon>
        <taxon>Pooideae</taxon>
        <taxon>Triticodae</taxon>
        <taxon>Triticeae</taxon>
        <taxon>Triticinae</taxon>
        <taxon>Triticum</taxon>
    </lineage>
</organism>
<feature type="region of interest" description="Disordered" evidence="1">
    <location>
        <begin position="1"/>
        <end position="57"/>
    </location>
</feature>
<reference evidence="2" key="3">
    <citation type="submission" date="2022-06" db="UniProtKB">
        <authorList>
            <consortium name="EnsemblPlants"/>
        </authorList>
    </citation>
    <scope>IDENTIFICATION</scope>
</reference>
<dbReference type="PANTHER" id="PTHR47342:SF1">
    <property type="entry name" value="PROTEIN PTST, CHLOROPLASTIC"/>
    <property type="match status" value="1"/>
</dbReference>
<accession>A0A8R7QKW0</accession>
<protein>
    <submittedName>
        <fullName evidence="2">Uncharacterized protein</fullName>
    </submittedName>
</protein>
<dbReference type="Gramene" id="TuG1812G0600001044.01.T02">
    <property type="protein sequence ID" value="TuG1812G0600001044.01.T02"/>
    <property type="gene ID" value="TuG1812G0600001044.01"/>
</dbReference>
<dbReference type="EnsemblPlants" id="TuG1812G0600001044.01.T02">
    <property type="protein sequence ID" value="TuG1812G0600001044.01.T02"/>
    <property type="gene ID" value="TuG1812G0600001044.01"/>
</dbReference>
<evidence type="ECO:0000313" key="3">
    <source>
        <dbReference type="Proteomes" id="UP000015106"/>
    </source>
</evidence>
<evidence type="ECO:0000313" key="2">
    <source>
        <dbReference type="EnsemblPlants" id="TuG1812G0600001044.01.T02"/>
    </source>
</evidence>
<sequence>MNRSVAATSRVAKRTHTETELRAPRPRLPTPLRFPLRRASARSPASGAPAPSSRHSPRGIAMECLTASFAARNACMEYKFVCPSKPACEKQWIPGRVLCYFTAYTNSSRRCKVATGVCPVSPVVGRRSRWRSFAASLNLENGPAPSSSTSSSSGQASEQLTSAELKSLLADKERSKLLRKLSEANQLNRFLKRQSQIKDDAIVKFRSELAVLELELQALVGLAEEIANFDVPSGSRKLSMTRLWYR</sequence>
<dbReference type="PANTHER" id="PTHR47342">
    <property type="entry name" value="PROTEIN PTST, CHLOROPLASTIC"/>
    <property type="match status" value="1"/>
</dbReference>
<evidence type="ECO:0000256" key="1">
    <source>
        <dbReference type="SAM" id="MobiDB-lite"/>
    </source>
</evidence>
<reference evidence="2" key="2">
    <citation type="submission" date="2018-03" db="EMBL/GenBank/DDBJ databases">
        <title>The Triticum urartu genome reveals the dynamic nature of wheat genome evolution.</title>
        <authorList>
            <person name="Ling H."/>
            <person name="Ma B."/>
            <person name="Shi X."/>
            <person name="Liu H."/>
            <person name="Dong L."/>
            <person name="Sun H."/>
            <person name="Cao Y."/>
            <person name="Gao Q."/>
            <person name="Zheng S."/>
            <person name="Li Y."/>
            <person name="Yu Y."/>
            <person name="Du H."/>
            <person name="Qi M."/>
            <person name="Li Y."/>
            <person name="Yu H."/>
            <person name="Cui Y."/>
            <person name="Wang N."/>
            <person name="Chen C."/>
            <person name="Wu H."/>
            <person name="Zhao Y."/>
            <person name="Zhang J."/>
            <person name="Li Y."/>
            <person name="Zhou W."/>
            <person name="Zhang B."/>
            <person name="Hu W."/>
            <person name="Eijk M."/>
            <person name="Tang J."/>
            <person name="Witsenboer H."/>
            <person name="Zhao S."/>
            <person name="Li Z."/>
            <person name="Zhang A."/>
            <person name="Wang D."/>
            <person name="Liang C."/>
        </authorList>
    </citation>
    <scope>NUCLEOTIDE SEQUENCE [LARGE SCALE GENOMIC DNA]</scope>
    <source>
        <strain evidence="2">cv. G1812</strain>
    </source>
</reference>
<feature type="compositionally biased region" description="Low complexity" evidence="1">
    <location>
        <begin position="41"/>
        <end position="54"/>
    </location>
</feature>
<reference evidence="3" key="1">
    <citation type="journal article" date="2013" name="Nature">
        <title>Draft genome of the wheat A-genome progenitor Triticum urartu.</title>
        <authorList>
            <person name="Ling H.Q."/>
            <person name="Zhao S."/>
            <person name="Liu D."/>
            <person name="Wang J."/>
            <person name="Sun H."/>
            <person name="Zhang C."/>
            <person name="Fan H."/>
            <person name="Li D."/>
            <person name="Dong L."/>
            <person name="Tao Y."/>
            <person name="Gao C."/>
            <person name="Wu H."/>
            <person name="Li Y."/>
            <person name="Cui Y."/>
            <person name="Guo X."/>
            <person name="Zheng S."/>
            <person name="Wang B."/>
            <person name="Yu K."/>
            <person name="Liang Q."/>
            <person name="Yang W."/>
            <person name="Lou X."/>
            <person name="Chen J."/>
            <person name="Feng M."/>
            <person name="Jian J."/>
            <person name="Zhang X."/>
            <person name="Luo G."/>
            <person name="Jiang Y."/>
            <person name="Liu J."/>
            <person name="Wang Z."/>
            <person name="Sha Y."/>
            <person name="Zhang B."/>
            <person name="Wu H."/>
            <person name="Tang D."/>
            <person name="Shen Q."/>
            <person name="Xue P."/>
            <person name="Zou S."/>
            <person name="Wang X."/>
            <person name="Liu X."/>
            <person name="Wang F."/>
            <person name="Yang Y."/>
            <person name="An X."/>
            <person name="Dong Z."/>
            <person name="Zhang K."/>
            <person name="Zhang X."/>
            <person name="Luo M.C."/>
            <person name="Dvorak J."/>
            <person name="Tong Y."/>
            <person name="Wang J."/>
            <person name="Yang H."/>
            <person name="Li Z."/>
            <person name="Wang D."/>
            <person name="Zhang A."/>
            <person name="Wang J."/>
        </authorList>
    </citation>
    <scope>NUCLEOTIDE SEQUENCE</scope>
    <source>
        <strain evidence="3">cv. G1812</strain>
    </source>
</reference>
<dbReference type="Proteomes" id="UP000015106">
    <property type="component" value="Chromosome 6"/>
</dbReference>
<gene>
    <name evidence="2" type="primary">LOC125512607</name>
</gene>
<proteinExistence type="predicted"/>
<dbReference type="AlphaFoldDB" id="A0A8R7QKW0"/>